<feature type="coiled-coil region" evidence="1">
    <location>
        <begin position="382"/>
        <end position="458"/>
    </location>
</feature>
<dbReference type="Proteomes" id="UP000009168">
    <property type="component" value="Unassembled WGS sequence"/>
</dbReference>
<name>Q235A5_TETTS</name>
<dbReference type="InParanoid" id="Q235A5"/>
<dbReference type="EMBL" id="GG662767">
    <property type="protein sequence ID" value="EAR91848.2"/>
    <property type="molecule type" value="Genomic_DNA"/>
</dbReference>
<dbReference type="HOGENOM" id="CLU_393065_0_0_1"/>
<keyword evidence="4" id="KW-1185">Reference proteome</keyword>
<gene>
    <name evidence="3" type="ORF">TTHERM_00095440</name>
</gene>
<dbReference type="GeneID" id="7831902"/>
<feature type="region of interest" description="Disordered" evidence="2">
    <location>
        <begin position="512"/>
        <end position="541"/>
    </location>
</feature>
<evidence type="ECO:0000256" key="2">
    <source>
        <dbReference type="SAM" id="MobiDB-lite"/>
    </source>
</evidence>
<dbReference type="KEGG" id="tet:TTHERM_00095440"/>
<protein>
    <submittedName>
        <fullName evidence="3">Uncharacterized protein</fullName>
    </submittedName>
</protein>
<keyword evidence="1" id="KW-0175">Coiled coil</keyword>
<proteinExistence type="predicted"/>
<evidence type="ECO:0000313" key="3">
    <source>
        <dbReference type="EMBL" id="EAR91848.2"/>
    </source>
</evidence>
<dbReference type="RefSeq" id="XP_001012093.2">
    <property type="nucleotide sequence ID" value="XM_001012093.2"/>
</dbReference>
<evidence type="ECO:0000256" key="1">
    <source>
        <dbReference type="SAM" id="Coils"/>
    </source>
</evidence>
<feature type="coiled-coil region" evidence="1">
    <location>
        <begin position="280"/>
        <end position="354"/>
    </location>
</feature>
<dbReference type="AlphaFoldDB" id="Q235A5"/>
<feature type="compositionally biased region" description="Polar residues" evidence="2">
    <location>
        <begin position="512"/>
        <end position="533"/>
    </location>
</feature>
<reference evidence="4" key="1">
    <citation type="journal article" date="2006" name="PLoS Biol.">
        <title>Macronuclear genome sequence of the ciliate Tetrahymena thermophila, a model eukaryote.</title>
        <authorList>
            <person name="Eisen J.A."/>
            <person name="Coyne R.S."/>
            <person name="Wu M."/>
            <person name="Wu D."/>
            <person name="Thiagarajan M."/>
            <person name="Wortman J.R."/>
            <person name="Badger J.H."/>
            <person name="Ren Q."/>
            <person name="Amedeo P."/>
            <person name="Jones K.M."/>
            <person name="Tallon L.J."/>
            <person name="Delcher A.L."/>
            <person name="Salzberg S.L."/>
            <person name="Silva J.C."/>
            <person name="Haas B.J."/>
            <person name="Majoros W.H."/>
            <person name="Farzad M."/>
            <person name="Carlton J.M."/>
            <person name="Smith R.K. Jr."/>
            <person name="Garg J."/>
            <person name="Pearlman R.E."/>
            <person name="Karrer K.M."/>
            <person name="Sun L."/>
            <person name="Manning G."/>
            <person name="Elde N.C."/>
            <person name="Turkewitz A.P."/>
            <person name="Asai D.J."/>
            <person name="Wilkes D.E."/>
            <person name="Wang Y."/>
            <person name="Cai H."/>
            <person name="Collins K."/>
            <person name="Stewart B.A."/>
            <person name="Lee S.R."/>
            <person name="Wilamowska K."/>
            <person name="Weinberg Z."/>
            <person name="Ruzzo W.L."/>
            <person name="Wloga D."/>
            <person name="Gaertig J."/>
            <person name="Frankel J."/>
            <person name="Tsao C.-C."/>
            <person name="Gorovsky M.A."/>
            <person name="Keeling P.J."/>
            <person name="Waller R.F."/>
            <person name="Patron N.J."/>
            <person name="Cherry J.M."/>
            <person name="Stover N.A."/>
            <person name="Krieger C.J."/>
            <person name="del Toro C."/>
            <person name="Ryder H.F."/>
            <person name="Williamson S.C."/>
            <person name="Barbeau R.A."/>
            <person name="Hamilton E.P."/>
            <person name="Orias E."/>
        </authorList>
    </citation>
    <scope>NUCLEOTIDE SEQUENCE [LARGE SCALE GENOMIC DNA]</scope>
    <source>
        <strain evidence="4">SB210</strain>
    </source>
</reference>
<sequence>MIDPLPRLDSKSSKNDYSFDFSKFQYKDPLISPDIQNNKQNVQISQVIRQNQNLKKFNNEYSFSHSRKTEIATRLSIDNTSMYEKINRMHTESPEAIKQQKEIALSAICQNEKATIVKSRRINTIHQIPKGRNDSIGSIKNQFLSPINIEKLQNVRLWKQLSNLKQEWKNSKELSMRKAIQSTKILKLMTNLAEQYSPTCIELLHDEDEWKILVNTIDLYLFCNDNELLDKIEKYTLKQQQIYPSSSSEPFGINLNQQFFTYREIVIILIDYITKNENIRQQYFQVIEQQKQKIEQENKKLFQQIQEQNIKFEVFQQEKNNELSKKTQELREKIKQLEFQNYNLQDQSEKLRKQMLEFHIKYDTLIEEKLYKGQEQKDSIAYQSIENKYQGQLKNYDELKENYNKIYDQYKECVIEIKQLQEKISLSENKIQIIQLQKTELEKKVQALENQLTSIKETTTPRPDLQELLDVAAVYDLENIGSSTKDKIEQVIKNFKIFREVNSKSKLTTLSQEQNVKVSKNSSSRQSPMTKNIRQQKKTNKYHAHKIMNNSSKATDNQAQKSNNQLSLTYVSNESHEYSLSNQEDEKPIKWELENETFSLLPESQNKGRQQIQFYYQNDQDALNKTAKNTQYSASNNQIETQQNLEQYNFVEPMRTTKSPNTNTNIQAKQQNKQSCEGMHQNTKEQFLKYIKITQFKYKN</sequence>
<accession>Q235A5</accession>
<organism evidence="3 4">
    <name type="scientific">Tetrahymena thermophila (strain SB210)</name>
    <dbReference type="NCBI Taxonomy" id="312017"/>
    <lineage>
        <taxon>Eukaryota</taxon>
        <taxon>Sar</taxon>
        <taxon>Alveolata</taxon>
        <taxon>Ciliophora</taxon>
        <taxon>Intramacronucleata</taxon>
        <taxon>Oligohymenophorea</taxon>
        <taxon>Hymenostomatida</taxon>
        <taxon>Tetrahymenina</taxon>
        <taxon>Tetrahymenidae</taxon>
        <taxon>Tetrahymena</taxon>
    </lineage>
</organism>
<evidence type="ECO:0000313" key="4">
    <source>
        <dbReference type="Proteomes" id="UP000009168"/>
    </source>
</evidence>